<dbReference type="EMBL" id="AASEBA010000251">
    <property type="protein sequence ID" value="EFC9753145.1"/>
    <property type="molecule type" value="Genomic_DNA"/>
</dbReference>
<evidence type="ECO:0000313" key="1">
    <source>
        <dbReference type="EMBL" id="EFC9753145.1"/>
    </source>
</evidence>
<evidence type="ECO:0000313" key="10">
    <source>
        <dbReference type="Proteomes" id="UP000245761"/>
    </source>
</evidence>
<dbReference type="Proteomes" id="UP000527548">
    <property type="component" value="Unassembled WGS sequence"/>
</dbReference>
<dbReference type="RefSeq" id="WP_001167182.1">
    <property type="nucleotide sequence ID" value="NZ_BFLZ01000055.1"/>
</dbReference>
<reference evidence="4 12" key="6">
    <citation type="submission" date="2018-10" db="EMBL/GenBank/DDBJ databases">
        <authorList>
            <consortium name="NARMS: The National Antimicrobial Resistance Monitoring System"/>
        </authorList>
    </citation>
    <scope>NUCLEOTIDE SEQUENCE [LARGE SCALE GENOMIC DNA]</scope>
    <source>
        <strain evidence="4 12">CVM N17EC0060</strain>
        <strain evidence="1 14">CVM N18EC122</strain>
    </source>
</reference>
<reference evidence="5 9" key="1">
    <citation type="submission" date="2016-10" db="EMBL/GenBank/DDBJ databases">
        <title>Whole genome sequences of antibiotic resistant commensal Escherichia coli from healthy Australian adults.</title>
        <authorList>
            <person name="Moran R.A."/>
            <person name="Anantham S."/>
            <person name="Nigro S.J."/>
            <person name="Holt K.E."/>
            <person name="Hall R.M."/>
        </authorList>
    </citation>
    <scope>NUCLEOTIDE SEQUENCE [LARGE SCALE GENOMIC DNA]</scope>
    <source>
        <strain evidence="5 9">2.3-R4</strain>
    </source>
</reference>
<dbReference type="Proteomes" id="UP000532204">
    <property type="component" value="Unassembled WGS sequence"/>
</dbReference>
<evidence type="ECO:0000313" key="8">
    <source>
        <dbReference type="EMBL" id="RDA32616.1"/>
    </source>
</evidence>
<evidence type="ECO:0000313" key="7">
    <source>
        <dbReference type="EMBL" id="QRZ96573.1"/>
    </source>
</evidence>
<organism evidence="3">
    <name type="scientific">Escherichia coli</name>
    <dbReference type="NCBI Taxonomy" id="562"/>
    <lineage>
        <taxon>Bacteria</taxon>
        <taxon>Pseudomonadati</taxon>
        <taxon>Pseudomonadota</taxon>
        <taxon>Gammaproteobacteria</taxon>
        <taxon>Enterobacterales</taxon>
        <taxon>Enterobacteriaceae</taxon>
        <taxon>Escherichia</taxon>
    </lineage>
</organism>
<evidence type="ECO:0000313" key="9">
    <source>
        <dbReference type="Proteomes" id="UP000188855"/>
    </source>
</evidence>
<evidence type="ECO:0000313" key="4">
    <source>
        <dbReference type="EMBL" id="MGE15996.1"/>
    </source>
</evidence>
<dbReference type="Proteomes" id="UP000272336">
    <property type="component" value="Unassembled WGS sequence"/>
</dbReference>
<evidence type="ECO:0000313" key="11">
    <source>
        <dbReference type="Proteomes" id="UP000253687"/>
    </source>
</evidence>
<gene>
    <name evidence="5" type="ORF">BMT91_22615</name>
    <name evidence="2" type="ORF">C719_004636</name>
    <name evidence="4" type="ORF">D9D43_20905</name>
    <name evidence="6" type="ORF">DD762_23175</name>
    <name evidence="8" type="ORF">DTL43_25005</name>
    <name evidence="1" type="ORF">E6D34_29100</name>
    <name evidence="3" type="ORF">HJQ60_004839</name>
    <name evidence="7" type="ORF">JNP96_22580</name>
</gene>
<evidence type="ECO:0000313" key="5">
    <source>
        <dbReference type="EMBL" id="OOK24689.1"/>
    </source>
</evidence>
<proteinExistence type="predicted"/>
<dbReference type="Proteomes" id="UP000663166">
    <property type="component" value="Chromosome"/>
</dbReference>
<dbReference type="EMBL" id="MPAF01000060">
    <property type="protein sequence ID" value="OOK24689.1"/>
    <property type="molecule type" value="Genomic_DNA"/>
</dbReference>
<dbReference type="EMBL" id="CP070393">
    <property type="protein sequence ID" value="QRZ96573.1"/>
    <property type="molecule type" value="Genomic_DNA"/>
</dbReference>
<name>A0A1M2F066_ECOLX</name>
<dbReference type="EMBL" id="QEMT01000059">
    <property type="protein sequence ID" value="PWH57766.1"/>
    <property type="molecule type" value="Genomic_DNA"/>
</dbReference>
<sequence length="63" mass="7325">MQISAETRAVLRHYRQIINARRREDGMKALSTPQIVDEICEFMLSQPAVYLGGQFIMQKARTR</sequence>
<dbReference type="Proteomes" id="UP000253687">
    <property type="component" value="Unassembled WGS sequence"/>
</dbReference>
<reference evidence="3" key="2">
    <citation type="journal article" date="2018" name="Genome Biol.">
        <title>SKESA: strategic k-mer extension for scrupulous assemblies.</title>
        <authorList>
            <person name="Souvorov A."/>
            <person name="Agarwala R."/>
            <person name="Lipman D.J."/>
        </authorList>
    </citation>
    <scope>NUCLEOTIDE SEQUENCE [LARGE SCALE GENOMIC DNA]</scope>
    <source>
        <strain evidence="3">AMC_487</strain>
    </source>
</reference>
<dbReference type="EMBL" id="RNLZ01000049">
    <property type="protein sequence ID" value="MGE15996.1"/>
    <property type="molecule type" value="Genomic_DNA"/>
</dbReference>
<evidence type="ECO:0000313" key="13">
    <source>
        <dbReference type="Proteomes" id="UP000527548"/>
    </source>
</evidence>
<reference evidence="7" key="8">
    <citation type="submission" date="2021-02" db="EMBL/GenBank/DDBJ databases">
        <title>Co-localization of colistin and carbapenem -resistance genes on a novel transferable IncHI2 plasmid in Escherichia coli from chicken-origin.</title>
        <authorList>
            <person name="Hoffmann M."/>
            <person name="Balkey M."/>
            <person name="Ronco T."/>
            <person name="Hendriksen R.S."/>
        </authorList>
    </citation>
    <scope>NUCLEOTIDE SEQUENCE</scope>
    <source>
        <strain evidence="7">CFSAN083829</strain>
    </source>
</reference>
<dbReference type="EMBL" id="DABERK010000039">
    <property type="protein sequence ID" value="HAI5334759.1"/>
    <property type="molecule type" value="Genomic_DNA"/>
</dbReference>
<evidence type="ECO:0000313" key="12">
    <source>
        <dbReference type="Proteomes" id="UP000272336"/>
    </source>
</evidence>
<dbReference type="AlphaFoldDB" id="A0A1M2F066"/>
<reference evidence="6 10" key="3">
    <citation type="submission" date="2018-04" db="EMBL/GenBank/DDBJ databases">
        <title>Draft Genomic Sequencing Of Potential Extraintestinal Pathogenic Escherichia coli B8S56 Isolated from Retail Chicken Skin.</title>
        <authorList>
            <person name="Xu A."/>
            <person name="Tilman S."/>
            <person name="Wisser-Parker K."/>
            <person name="Scullen O.J."/>
            <person name="Sommers C."/>
        </authorList>
    </citation>
    <scope>NUCLEOTIDE SEQUENCE [LARGE SCALE GENOMIC DNA]</scope>
    <source>
        <strain evidence="6 10">B8S56</strain>
    </source>
</reference>
<accession>A0A1M2F066</accession>
<evidence type="ECO:0000313" key="14">
    <source>
        <dbReference type="Proteomes" id="UP000532204"/>
    </source>
</evidence>
<reference evidence="8 11" key="4">
    <citation type="submission" date="2018-07" db="EMBL/GenBank/DDBJ databases">
        <title>Whole Genome Sequence Analysis of Avian Pathogenic E. coli - An Australian Perspective.</title>
        <authorList>
            <person name="Cummins M.L."/>
            <person name="Reid C.J."/>
            <person name="Roy Chowdhury P."/>
            <person name="Bushell R."/>
            <person name="Esbert N."/>
            <person name="Tivendale K.A."/>
            <person name="Noormohammadi A.H."/>
            <person name="Islam S."/>
            <person name="Marenda M.S."/>
            <person name="Browning G.F."/>
            <person name="Markham P.F."/>
            <person name="Djordjevic S.P."/>
        </authorList>
    </citation>
    <scope>NUCLEOTIDE SEQUENCE [LARGE SCALE GENOMIC DNA]</scope>
    <source>
        <strain evidence="8 11">AVC211</strain>
    </source>
</reference>
<dbReference type="EMBL" id="QOGZ01000057">
    <property type="protein sequence ID" value="RDA32616.1"/>
    <property type="molecule type" value="Genomic_DNA"/>
</dbReference>
<protein>
    <submittedName>
        <fullName evidence="3">Uncharacterized protein</fullName>
    </submittedName>
</protein>
<dbReference type="Proteomes" id="UP000188855">
    <property type="component" value="Unassembled WGS sequence"/>
</dbReference>
<evidence type="ECO:0000313" key="6">
    <source>
        <dbReference type="EMBL" id="PWH57766.1"/>
    </source>
</evidence>
<dbReference type="Proteomes" id="UP000845800">
    <property type="component" value="Unassembled WGS sequence"/>
</dbReference>
<dbReference type="Proteomes" id="UP000245761">
    <property type="component" value="Unassembled WGS sequence"/>
</dbReference>
<evidence type="ECO:0000313" key="3">
    <source>
        <dbReference type="EMBL" id="HAI5334759.1"/>
    </source>
</evidence>
<reference evidence="3" key="7">
    <citation type="submission" date="2020-03" db="EMBL/GenBank/DDBJ databases">
        <authorList>
            <consortium name="NCBI Pathogen Detection Project"/>
        </authorList>
    </citation>
    <scope>NUCLEOTIDE SEQUENCE</scope>
    <source>
        <strain evidence="3">AMC_487</strain>
    </source>
</reference>
<reference evidence="2 13" key="5">
    <citation type="submission" date="2018-08" db="EMBL/GenBank/DDBJ databases">
        <authorList>
            <consortium name="GenomeTrakr network: Whole genome sequencing for foodborne pathogen traceback"/>
        </authorList>
    </citation>
    <scope>NUCLEOTIDE SEQUENCE [LARGE SCALE GENOMIC DNA]</scope>
    <source>
        <strain evidence="2 13">AZ-TG73163</strain>
    </source>
</reference>
<evidence type="ECO:0000313" key="2">
    <source>
        <dbReference type="EMBL" id="EFM0255379.1"/>
    </source>
</evidence>
<dbReference type="EMBL" id="AATJOC010000023">
    <property type="protein sequence ID" value="EFM0255379.1"/>
    <property type="molecule type" value="Genomic_DNA"/>
</dbReference>